<evidence type="ECO:0000313" key="1">
    <source>
        <dbReference type="EMBL" id="AQP50982.1"/>
    </source>
</evidence>
<reference evidence="1 2" key="1">
    <citation type="journal article" date="2008" name="Int. J. Syst. Evol. Microbiol.">
        <title>Tessaracoccus flavescens sp. nov., isolated from marine sediment.</title>
        <authorList>
            <person name="Lee D.W."/>
            <person name="Lee S.D."/>
        </authorList>
    </citation>
    <scope>NUCLEOTIDE SEQUENCE [LARGE SCALE GENOMIC DNA]</scope>
    <source>
        <strain evidence="1 2">SST-39T</strain>
    </source>
</reference>
<organism evidence="1 2">
    <name type="scientific">Tessaracoccus flavescens</name>
    <dbReference type="NCBI Taxonomy" id="399497"/>
    <lineage>
        <taxon>Bacteria</taxon>
        <taxon>Bacillati</taxon>
        <taxon>Actinomycetota</taxon>
        <taxon>Actinomycetes</taxon>
        <taxon>Propionibacteriales</taxon>
        <taxon>Propionibacteriaceae</taxon>
        <taxon>Tessaracoccus</taxon>
    </lineage>
</organism>
<protein>
    <recommendedName>
        <fullName evidence="3">Preprotein translocase subunit SecB</fullName>
    </recommendedName>
</protein>
<dbReference type="InterPro" id="IPR035958">
    <property type="entry name" value="SecB-like_sf"/>
</dbReference>
<dbReference type="SUPFAM" id="SSF54611">
    <property type="entry name" value="SecB-like"/>
    <property type="match status" value="1"/>
</dbReference>
<dbReference type="RefSeq" id="WP_077349854.1">
    <property type="nucleotide sequence ID" value="NZ_CP019607.1"/>
</dbReference>
<evidence type="ECO:0008006" key="3">
    <source>
        <dbReference type="Google" id="ProtNLM"/>
    </source>
</evidence>
<dbReference type="AlphaFoldDB" id="A0A1Q2CXV0"/>
<dbReference type="EMBL" id="CP019607">
    <property type="protein sequence ID" value="AQP50982.1"/>
    <property type="molecule type" value="Genomic_DNA"/>
</dbReference>
<keyword evidence="2" id="KW-1185">Reference proteome</keyword>
<dbReference type="STRING" id="399497.BW733_09235"/>
<proteinExistence type="predicted"/>
<gene>
    <name evidence="1" type="ORF">BW733_09235</name>
</gene>
<dbReference type="KEGG" id="tfa:BW733_09235"/>
<dbReference type="Proteomes" id="UP000188235">
    <property type="component" value="Chromosome"/>
</dbReference>
<evidence type="ECO:0000313" key="2">
    <source>
        <dbReference type="Proteomes" id="UP000188235"/>
    </source>
</evidence>
<name>A0A1Q2CXV0_9ACTN</name>
<sequence length="168" mass="18794">MSETSLRLLASRIAGQADLKDVRTAKLHAEMAFPPAPGARLSYELRADFEYGLPEEDGDPTVISGEYTIPLWIIDEDGERDQFAELSFALVALYEVPDSPTGEPYRPEEWNAFVQTTGQFALYPFARETASMLSTRLGVPPLTLGMLRLRLDEDEVHDELAVHDPRPD</sequence>
<dbReference type="OrthoDB" id="4299905at2"/>
<accession>A0A1Q2CXV0</accession>